<dbReference type="CDD" id="cd18086">
    <property type="entry name" value="HsC9orf114-like"/>
    <property type="match status" value="1"/>
</dbReference>
<gene>
    <name evidence="3" type="ORF">TRIREDRAFT_68154</name>
</gene>
<dbReference type="InterPro" id="IPR003750">
    <property type="entry name" value="Put_MeTrfase-C9orf114-like"/>
</dbReference>
<proteinExistence type="inferred from homology"/>
<dbReference type="Proteomes" id="UP000008984">
    <property type="component" value="Unassembled WGS sequence"/>
</dbReference>
<accession>G0RTN7</accession>
<dbReference type="GeneID" id="18487679"/>
<dbReference type="VEuPathDB" id="FungiDB:TRIREDRAFT_68154"/>
<dbReference type="InterPro" id="IPR029028">
    <property type="entry name" value="Alpha/beta_knot_MTases"/>
</dbReference>
<name>G0RTN7_HYPJQ</name>
<evidence type="ECO:0000256" key="1">
    <source>
        <dbReference type="ARBA" id="ARBA00009841"/>
    </source>
</evidence>
<organism evidence="4">
    <name type="scientific">Hypocrea jecorina (strain QM6a)</name>
    <name type="common">Trichoderma reesei</name>
    <dbReference type="NCBI Taxonomy" id="431241"/>
    <lineage>
        <taxon>Eukaryota</taxon>
        <taxon>Fungi</taxon>
        <taxon>Dikarya</taxon>
        <taxon>Ascomycota</taxon>
        <taxon>Pezizomycotina</taxon>
        <taxon>Sordariomycetes</taxon>
        <taxon>Hypocreomycetidae</taxon>
        <taxon>Hypocreales</taxon>
        <taxon>Hypocreaceae</taxon>
        <taxon>Trichoderma</taxon>
    </lineage>
</organism>
<dbReference type="KEGG" id="tre:TRIREDRAFT_68154"/>
<evidence type="ECO:0000313" key="3">
    <source>
        <dbReference type="EMBL" id="EGR45464.1"/>
    </source>
</evidence>
<dbReference type="OrthoDB" id="361029at2759"/>
<dbReference type="EMBL" id="GL985079">
    <property type="protein sequence ID" value="EGR45464.1"/>
    <property type="molecule type" value="Genomic_DNA"/>
</dbReference>
<evidence type="ECO:0000256" key="2">
    <source>
        <dbReference type="SAM" id="MobiDB-lite"/>
    </source>
</evidence>
<dbReference type="RefSeq" id="XP_006968652.1">
    <property type="nucleotide sequence ID" value="XM_006968590.1"/>
</dbReference>
<dbReference type="PANTHER" id="PTHR12150">
    <property type="entry name" value="CLASS IV SAM-BINDING METHYLTRANSFERASE-RELATED"/>
    <property type="match status" value="1"/>
</dbReference>
<dbReference type="AlphaFoldDB" id="G0RTN7"/>
<dbReference type="InterPro" id="IPR029026">
    <property type="entry name" value="tRNA_m1G_MTases_N"/>
</dbReference>
<dbReference type="Pfam" id="PF02598">
    <property type="entry name" value="Methyltrn_RNA_3"/>
    <property type="match status" value="1"/>
</dbReference>
<feature type="compositionally biased region" description="Low complexity" evidence="2">
    <location>
        <begin position="17"/>
        <end position="31"/>
    </location>
</feature>
<reference evidence="3 4" key="1">
    <citation type="journal article" date="2008" name="Nat. Biotechnol.">
        <title>Genome sequencing and analysis of the biomass-degrading fungus Trichoderma reesei (syn. Hypocrea jecorina).</title>
        <authorList>
            <person name="Martinez D."/>
            <person name="Berka R.M."/>
            <person name="Henrissat B."/>
            <person name="Saloheimo M."/>
            <person name="Arvas M."/>
            <person name="Baker S.E."/>
            <person name="Chapman J."/>
            <person name="Chertkov O."/>
            <person name="Coutinho P.M."/>
            <person name="Cullen D."/>
            <person name="Danchin E.G."/>
            <person name="Grigoriev I.V."/>
            <person name="Harris P."/>
            <person name="Jackson M."/>
            <person name="Kubicek C.P."/>
            <person name="Han C.S."/>
            <person name="Ho I."/>
            <person name="Larrondo L.F."/>
            <person name="de Leon A.L."/>
            <person name="Magnuson J.K."/>
            <person name="Merino S."/>
            <person name="Misra M."/>
            <person name="Nelson B."/>
            <person name="Putnam N."/>
            <person name="Robbertse B."/>
            <person name="Salamov A.A."/>
            <person name="Schmoll M."/>
            <person name="Terry A."/>
            <person name="Thayer N."/>
            <person name="Westerholm-Parvinen A."/>
            <person name="Schoch C.L."/>
            <person name="Yao J."/>
            <person name="Barabote R."/>
            <person name="Nelson M.A."/>
            <person name="Detter C."/>
            <person name="Bruce D."/>
            <person name="Kuske C.R."/>
            <person name="Xie G."/>
            <person name="Richardson P."/>
            <person name="Rokhsar D.S."/>
            <person name="Lucas S.M."/>
            <person name="Rubin E.M."/>
            <person name="Dunn-Coleman N."/>
            <person name="Ward M."/>
            <person name="Brettin T.S."/>
        </authorList>
    </citation>
    <scope>NUCLEOTIDE SEQUENCE [LARGE SCALE GENOMIC DNA]</scope>
    <source>
        <strain evidence="3 4">QM6a</strain>
    </source>
</reference>
<dbReference type="eggNOG" id="KOG3925">
    <property type="taxonomic scope" value="Eukaryota"/>
</dbReference>
<comment type="similarity">
    <text evidence="1">Belongs to the class IV-like SAM-binding methyltransferase superfamily.</text>
</comment>
<feature type="region of interest" description="Disordered" evidence="2">
    <location>
        <begin position="1"/>
        <end position="31"/>
    </location>
</feature>
<keyword evidence="4" id="KW-1185">Reference proteome</keyword>
<dbReference type="HOGENOM" id="CLU_017233_2_0_1"/>
<protein>
    <submittedName>
        <fullName evidence="3">Predicted protein</fullName>
    </submittedName>
</protein>
<dbReference type="SUPFAM" id="SSF75217">
    <property type="entry name" value="alpha/beta knot"/>
    <property type="match status" value="1"/>
</dbReference>
<dbReference type="SUPFAM" id="SSF50249">
    <property type="entry name" value="Nucleic acid-binding proteins"/>
    <property type="match status" value="1"/>
</dbReference>
<sequence>MSYQEREAKKRKTAHNGGSQQAFGQAASAPASEGREWTVSVAFPSSTIATSQGQKYSLATAEQRIAVPSRIARALAIFSVDEVIVYDDSPVKTRPHKTDKTAYTGDTDPCHFLTHVLSYLEAPPFMRKALFPLHPNLRMTSSLPGLDTPHHPHIKEWMQYREGVTIAGMTRSGEGTLVDVGLEKPVEIKEDIPPKTRVTLKVAEEEGEPAECVHPAAPRTEAGIYWGYTVRQANSLSAVFTESPYENGYDLSIGTSERGSPVSKEFPASKRVQFNHALIVFGGPRGIEYAAMNDEELGGMGIQGGKTRELFDHWVDVMPNQGSRTIRTEEAVFIGLMALKRIWENE</sequence>
<dbReference type="InterPro" id="IPR012340">
    <property type="entry name" value="NA-bd_OB-fold"/>
</dbReference>
<dbReference type="Gene3D" id="2.40.50.140">
    <property type="entry name" value="Nucleic acid-binding proteins"/>
    <property type="match status" value="1"/>
</dbReference>
<dbReference type="STRING" id="431241.G0RTN7"/>
<evidence type="ECO:0000313" key="4">
    <source>
        <dbReference type="Proteomes" id="UP000008984"/>
    </source>
</evidence>
<dbReference type="PANTHER" id="PTHR12150:SF13">
    <property type="entry name" value="METHYLTRANSFERASE C9ORF114-RELATED"/>
    <property type="match status" value="1"/>
</dbReference>
<dbReference type="Gene3D" id="3.40.1280.10">
    <property type="match status" value="1"/>
</dbReference>